<protein>
    <submittedName>
        <fullName evidence="1">Uncharacterized protein</fullName>
    </submittedName>
</protein>
<proteinExistence type="predicted"/>
<evidence type="ECO:0000313" key="1">
    <source>
        <dbReference type="EMBL" id="JAH39542.1"/>
    </source>
</evidence>
<accession>A0A0E9SE68</accession>
<reference evidence="1" key="1">
    <citation type="submission" date="2014-11" db="EMBL/GenBank/DDBJ databases">
        <authorList>
            <person name="Amaro Gonzalez C."/>
        </authorList>
    </citation>
    <scope>NUCLEOTIDE SEQUENCE</scope>
</reference>
<name>A0A0E9SE68_ANGAN</name>
<organism evidence="1">
    <name type="scientific">Anguilla anguilla</name>
    <name type="common">European freshwater eel</name>
    <name type="synonym">Muraena anguilla</name>
    <dbReference type="NCBI Taxonomy" id="7936"/>
    <lineage>
        <taxon>Eukaryota</taxon>
        <taxon>Metazoa</taxon>
        <taxon>Chordata</taxon>
        <taxon>Craniata</taxon>
        <taxon>Vertebrata</taxon>
        <taxon>Euteleostomi</taxon>
        <taxon>Actinopterygii</taxon>
        <taxon>Neopterygii</taxon>
        <taxon>Teleostei</taxon>
        <taxon>Anguilliformes</taxon>
        <taxon>Anguillidae</taxon>
        <taxon>Anguilla</taxon>
    </lineage>
</organism>
<sequence>MCQNGSRGFV</sequence>
<dbReference type="EMBL" id="GBXM01069035">
    <property type="protein sequence ID" value="JAH39542.1"/>
    <property type="molecule type" value="Transcribed_RNA"/>
</dbReference>
<reference evidence="1" key="2">
    <citation type="journal article" date="2015" name="Fish Shellfish Immunol.">
        <title>Early steps in the European eel (Anguilla anguilla)-Vibrio vulnificus interaction in the gills: Role of the RtxA13 toxin.</title>
        <authorList>
            <person name="Callol A."/>
            <person name="Pajuelo D."/>
            <person name="Ebbesson L."/>
            <person name="Teles M."/>
            <person name="MacKenzie S."/>
            <person name="Amaro C."/>
        </authorList>
    </citation>
    <scope>NUCLEOTIDE SEQUENCE</scope>
</reference>